<keyword evidence="2" id="KW-1185">Reference proteome</keyword>
<proteinExistence type="predicted"/>
<reference evidence="1" key="2">
    <citation type="submission" date="2021-10" db="EMBL/GenBank/DDBJ databases">
        <authorList>
            <person name="Piombo E."/>
        </authorList>
    </citation>
    <scope>NUCLEOTIDE SEQUENCE</scope>
</reference>
<sequence>MSKTPPSRRWTSFESWNYHGMRERLEELLAKLDKGILLEHAELITGQKCRMSEPFSAGQYWICFEIIAEDSRLIIARVRLPRHPQASFNTSEKDEQYAIACEIATMRFVRQRLPTLAIPQVYAYEDHESQLAINAGAAYMLLEGFYGNTLQDIVPDLCSLPSSKLDQIMAQWTMIQTSLATLTYPLIGSISGITETGEPVIGRLSFAISDGLISQGPFRNAVDYFTALGEAAFHRAHTSGNTEDLSHFYKLGAIAFIDIVQSTTLFKTQHAQYPLNHMDLGTQNVIVDNDFNFLAVIDWEFAQTAPWPVNHYPMPFPLLCSDERIQNILNDPEHLAHTNVSKQAAARQLYSKKFREAAAKLAQKGLSLDDSFPEVLQGAASRVYACFSRLGCVSEHDEGLVNEMAHLAFGFDARRTKQYLEELSSKNNSHGGDLRCFIPSSPNRTKMVSNQDMNKHREAGCTGVTPDKKYFEVGTSFIKRTLRRHEWMTTTANWTPSACLPQRWKTDAAILAYLREKTNIPLPRLQHTFEDDGAFYFSTELVPGVSMSQLTEEQKKVVTKELLEHIATLKSLRSDMPGVPGQTLLCAPNRVHGQFWKYHSCWRPKLDHEKGNYVFCHNDLGQHNIIVNPETLKINAIIDWEYGGFWPEWFEQPYWKRKGPGAPLSGEEDDRKRCREWLLAHCVEVEMHHLLSLEEKLGDTNSYKSKGSD</sequence>
<reference evidence="1" key="1">
    <citation type="submission" date="2020-04" db="EMBL/GenBank/DDBJ databases">
        <authorList>
            <person name="Broberg M."/>
        </authorList>
    </citation>
    <scope>NUCLEOTIDE SEQUENCE</scope>
</reference>
<accession>A0ACA9TXM4</accession>
<dbReference type="EMBL" id="CADEHS020000009">
    <property type="protein sequence ID" value="CAG9945539.1"/>
    <property type="molecule type" value="Genomic_DNA"/>
</dbReference>
<name>A0ACA9TXM4_BIOOC</name>
<organism evidence="1 2">
    <name type="scientific">Clonostachys rosea f. rosea IK726</name>
    <dbReference type="NCBI Taxonomy" id="1349383"/>
    <lineage>
        <taxon>Eukaryota</taxon>
        <taxon>Fungi</taxon>
        <taxon>Dikarya</taxon>
        <taxon>Ascomycota</taxon>
        <taxon>Pezizomycotina</taxon>
        <taxon>Sordariomycetes</taxon>
        <taxon>Hypocreomycetidae</taxon>
        <taxon>Hypocreales</taxon>
        <taxon>Bionectriaceae</taxon>
        <taxon>Clonostachys</taxon>
    </lineage>
</organism>
<dbReference type="Proteomes" id="UP000836387">
    <property type="component" value="Unassembled WGS sequence"/>
</dbReference>
<comment type="caution">
    <text evidence="1">The sequence shown here is derived from an EMBL/GenBank/DDBJ whole genome shotgun (WGS) entry which is preliminary data.</text>
</comment>
<evidence type="ECO:0000313" key="2">
    <source>
        <dbReference type="Proteomes" id="UP000836387"/>
    </source>
</evidence>
<protein>
    <submittedName>
        <fullName evidence="1">Uncharacterized protein</fullName>
    </submittedName>
</protein>
<evidence type="ECO:0000313" key="1">
    <source>
        <dbReference type="EMBL" id="CAG9945539.1"/>
    </source>
</evidence>
<gene>
    <name evidence="1" type="ORF">CRV2_00012277</name>
</gene>